<dbReference type="InterPro" id="IPR011008">
    <property type="entry name" value="Dimeric_a/b-barrel"/>
</dbReference>
<proteinExistence type="predicted"/>
<organism evidence="1 2">
    <name type="scientific">Caballeronia terrestris</name>
    <dbReference type="NCBI Taxonomy" id="1226301"/>
    <lineage>
        <taxon>Bacteria</taxon>
        <taxon>Pseudomonadati</taxon>
        <taxon>Pseudomonadota</taxon>
        <taxon>Betaproteobacteria</taxon>
        <taxon>Burkholderiales</taxon>
        <taxon>Burkholderiaceae</taxon>
        <taxon>Caballeronia</taxon>
    </lineage>
</organism>
<accession>A0A158F2A9</accession>
<reference evidence="1" key="1">
    <citation type="submission" date="2016-01" db="EMBL/GenBank/DDBJ databases">
        <authorList>
            <person name="Peeters C."/>
        </authorList>
    </citation>
    <scope>NUCLEOTIDE SEQUENCE [LARGE SCALE GENOMIC DNA]</scope>
    <source>
        <strain evidence="1">LMG 22937</strain>
    </source>
</reference>
<comment type="caution">
    <text evidence="1">The sequence shown here is derived from an EMBL/GenBank/DDBJ whole genome shotgun (WGS) entry which is preliminary data.</text>
</comment>
<dbReference type="AlphaFoldDB" id="A0A158F2A9"/>
<sequence>MNYVDGFVVAVPVAKREAFIKHAQAAAVVFKEFGALQVVECWGDDVPEGKLTSFPMAVKREADEQVVFSWIVWPSRAVRDEGMKAVMGDPRLNPETNPMPFDGKRVIFGGFEVIVEA</sequence>
<evidence type="ECO:0008006" key="3">
    <source>
        <dbReference type="Google" id="ProtNLM"/>
    </source>
</evidence>
<keyword evidence="2" id="KW-1185">Reference proteome</keyword>
<dbReference type="RefSeq" id="WP_087654422.1">
    <property type="nucleotide sequence ID" value="NZ_FCOL02000001.1"/>
</dbReference>
<dbReference type="Proteomes" id="UP000054925">
    <property type="component" value="Unassembled WGS sequence"/>
</dbReference>
<evidence type="ECO:0000313" key="1">
    <source>
        <dbReference type="EMBL" id="SAL13936.1"/>
    </source>
</evidence>
<protein>
    <recommendedName>
        <fullName evidence="3">RNA signal recognition particle</fullName>
    </recommendedName>
</protein>
<dbReference type="SUPFAM" id="SSF54909">
    <property type="entry name" value="Dimeric alpha+beta barrel"/>
    <property type="match status" value="1"/>
</dbReference>
<dbReference type="PIRSF" id="PIRSF007028">
    <property type="entry name" value="UCP007028"/>
    <property type="match status" value="1"/>
</dbReference>
<name>A0A158F2A9_9BURK</name>
<dbReference type="EMBL" id="FCOL02000001">
    <property type="protein sequence ID" value="SAL13936.1"/>
    <property type="molecule type" value="Genomic_DNA"/>
</dbReference>
<gene>
    <name evidence="1" type="ORF">AWB67_00279</name>
</gene>
<dbReference type="Gene3D" id="3.30.70.100">
    <property type="match status" value="1"/>
</dbReference>
<dbReference type="OrthoDB" id="9792392at2"/>
<dbReference type="InterPro" id="IPR009874">
    <property type="entry name" value="DUF1428"/>
</dbReference>
<evidence type="ECO:0000313" key="2">
    <source>
        <dbReference type="Proteomes" id="UP000054925"/>
    </source>
</evidence>
<dbReference type="Pfam" id="PF07237">
    <property type="entry name" value="DUF1428"/>
    <property type="match status" value="1"/>
</dbReference>